<dbReference type="RefSeq" id="WP_191706955.1">
    <property type="nucleotide sequence ID" value="NZ_JACSQA010000007.1"/>
</dbReference>
<protein>
    <submittedName>
        <fullName evidence="1">Uncharacterized protein</fullName>
    </submittedName>
</protein>
<dbReference type="Proteomes" id="UP000640930">
    <property type="component" value="Unassembled WGS sequence"/>
</dbReference>
<dbReference type="EMBL" id="JACSQA010000007">
    <property type="protein sequence ID" value="MBD8026455.1"/>
    <property type="molecule type" value="Genomic_DNA"/>
</dbReference>
<gene>
    <name evidence="1" type="ORF">H9636_07255</name>
</gene>
<sequence>MNLTKINNEVFKEKACIDDLLVLIKMHTQEGRFEIAERLTQDLQNSIATIQKLEQRREFYITAKKLAKQGILTEVVKRVEIENLAR</sequence>
<name>A0ABR8XAW5_9BACL</name>
<accession>A0ABR8XAW5</accession>
<evidence type="ECO:0000313" key="1">
    <source>
        <dbReference type="EMBL" id="MBD8026455.1"/>
    </source>
</evidence>
<comment type="caution">
    <text evidence="1">The sequence shown here is derived from an EMBL/GenBank/DDBJ whole genome shotgun (WGS) entry which is preliminary data.</text>
</comment>
<keyword evidence="2" id="KW-1185">Reference proteome</keyword>
<organism evidence="1 2">
    <name type="scientific">Ureibacillus galli</name>
    <dbReference type="NCBI Taxonomy" id="2762222"/>
    <lineage>
        <taxon>Bacteria</taxon>
        <taxon>Bacillati</taxon>
        <taxon>Bacillota</taxon>
        <taxon>Bacilli</taxon>
        <taxon>Bacillales</taxon>
        <taxon>Caryophanaceae</taxon>
        <taxon>Ureibacillus</taxon>
    </lineage>
</organism>
<proteinExistence type="predicted"/>
<evidence type="ECO:0000313" key="2">
    <source>
        <dbReference type="Proteomes" id="UP000640930"/>
    </source>
</evidence>
<reference evidence="1 2" key="1">
    <citation type="submission" date="2020-08" db="EMBL/GenBank/DDBJ databases">
        <title>A Genomic Blueprint of the Chicken Gut Microbiome.</title>
        <authorList>
            <person name="Gilroy R."/>
            <person name="Ravi A."/>
            <person name="Getino M."/>
            <person name="Pursley I."/>
            <person name="Horton D.L."/>
            <person name="Alikhan N.-F."/>
            <person name="Baker D."/>
            <person name="Gharbi K."/>
            <person name="Hall N."/>
            <person name="Watson M."/>
            <person name="Adriaenssens E.M."/>
            <person name="Foster-Nyarko E."/>
            <person name="Jarju S."/>
            <person name="Secka A."/>
            <person name="Antonio M."/>
            <person name="Oren A."/>
            <person name="Chaudhuri R."/>
            <person name="La Ragione R.M."/>
            <person name="Hildebrand F."/>
            <person name="Pallen M.J."/>
        </authorList>
    </citation>
    <scope>NUCLEOTIDE SEQUENCE [LARGE SCALE GENOMIC DNA]</scope>
    <source>
        <strain evidence="1 2">Re31</strain>
    </source>
</reference>